<dbReference type="SUPFAM" id="SSF52833">
    <property type="entry name" value="Thioredoxin-like"/>
    <property type="match status" value="1"/>
</dbReference>
<keyword evidence="1" id="KW-0732">Signal</keyword>
<dbReference type="Proteomes" id="UP001352263">
    <property type="component" value="Unassembled WGS sequence"/>
</dbReference>
<dbReference type="RefSeq" id="WP_326504950.1">
    <property type="nucleotide sequence ID" value="NZ_JAWIIV010000002.1"/>
</dbReference>
<dbReference type="PANTHER" id="PTHR35272:SF4">
    <property type="entry name" value="THIOL:DISULFIDE INTERCHANGE PROTEIN DSBG"/>
    <property type="match status" value="1"/>
</dbReference>
<comment type="caution">
    <text evidence="2">The sequence shown here is derived from an EMBL/GenBank/DDBJ whole genome shotgun (WGS) entry which is preliminary data.</text>
</comment>
<reference evidence="2 3" key="1">
    <citation type="submission" date="2023-10" db="EMBL/GenBank/DDBJ databases">
        <title>Noviherbaspirillum sp. CPCC 100848 genome assembly.</title>
        <authorList>
            <person name="Li X.Y."/>
            <person name="Fang X.M."/>
        </authorList>
    </citation>
    <scope>NUCLEOTIDE SEQUENCE [LARGE SCALE GENOMIC DNA]</scope>
    <source>
        <strain evidence="2 3">CPCC 100848</strain>
    </source>
</reference>
<proteinExistence type="predicted"/>
<name>A0ABU6J3I0_9BURK</name>
<dbReference type="SUPFAM" id="SSF54423">
    <property type="entry name" value="DsbC/DsbG N-terminal domain-like"/>
    <property type="match status" value="1"/>
</dbReference>
<dbReference type="InterPro" id="IPR036249">
    <property type="entry name" value="Thioredoxin-like_sf"/>
</dbReference>
<organism evidence="2 3">
    <name type="scientific">Noviherbaspirillum album</name>
    <dbReference type="NCBI Taxonomy" id="3080276"/>
    <lineage>
        <taxon>Bacteria</taxon>
        <taxon>Pseudomonadati</taxon>
        <taxon>Pseudomonadota</taxon>
        <taxon>Betaproteobacteria</taxon>
        <taxon>Burkholderiales</taxon>
        <taxon>Oxalobacteraceae</taxon>
        <taxon>Noviherbaspirillum</taxon>
    </lineage>
</organism>
<dbReference type="InterPro" id="IPR051470">
    <property type="entry name" value="Thiol:disulfide_interchange"/>
</dbReference>
<dbReference type="InterPro" id="IPR009094">
    <property type="entry name" value="DiS-bond_isomerase_DsbC/G_N_sf"/>
</dbReference>
<protein>
    <recommendedName>
        <fullName evidence="4">Thiol:disulfide interchange protein DsbG</fullName>
    </recommendedName>
</protein>
<sequence length="269" mass="28651">MRFNWIAAVAMVMSLPAIAETVEAIKPANEVVAAMKKLEPHMAVTGWFKGPGNLIGVAARFNGEPLVFFTDPQGKYMLSGTAVNLENGSNLIAAATVKYFTPDVEKAGSGQPLPSPVKSAITSDTMNKLQGISQGDRTKGEKAYVIFDFGCKYCMKLYESVSKEKIAGEIIWIPVTMTGEASTTKAALALGLGKMDRVIALNGRALVDAVILNREALGRGALAAEANSNFVKQHNINSTPYIFFSKNGVLMEHDGYANTAGLTSALGVK</sequence>
<evidence type="ECO:0000313" key="3">
    <source>
        <dbReference type="Proteomes" id="UP001352263"/>
    </source>
</evidence>
<feature type="signal peptide" evidence="1">
    <location>
        <begin position="1"/>
        <end position="19"/>
    </location>
</feature>
<feature type="chain" id="PRO_5047220421" description="Thiol:disulfide interchange protein DsbG" evidence="1">
    <location>
        <begin position="20"/>
        <end position="269"/>
    </location>
</feature>
<dbReference type="Gene3D" id="3.40.30.10">
    <property type="entry name" value="Glutaredoxin"/>
    <property type="match status" value="1"/>
</dbReference>
<accession>A0ABU6J3I0</accession>
<dbReference type="EMBL" id="JAWIIV010000002">
    <property type="protein sequence ID" value="MEC4718196.1"/>
    <property type="molecule type" value="Genomic_DNA"/>
</dbReference>
<keyword evidence="3" id="KW-1185">Reference proteome</keyword>
<dbReference type="Gene3D" id="3.10.450.70">
    <property type="entry name" value="Disulphide bond isomerase, DsbC/G, N-terminal"/>
    <property type="match status" value="1"/>
</dbReference>
<evidence type="ECO:0000256" key="1">
    <source>
        <dbReference type="SAM" id="SignalP"/>
    </source>
</evidence>
<evidence type="ECO:0000313" key="2">
    <source>
        <dbReference type="EMBL" id="MEC4718196.1"/>
    </source>
</evidence>
<evidence type="ECO:0008006" key="4">
    <source>
        <dbReference type="Google" id="ProtNLM"/>
    </source>
</evidence>
<gene>
    <name evidence="2" type="ORF">RY831_03485</name>
</gene>
<dbReference type="PANTHER" id="PTHR35272">
    <property type="entry name" value="THIOL:DISULFIDE INTERCHANGE PROTEIN DSBC-RELATED"/>
    <property type="match status" value="1"/>
</dbReference>